<reference evidence="1" key="1">
    <citation type="submission" date="2020-06" db="EMBL/GenBank/DDBJ databases">
        <authorList>
            <person name="Li T."/>
            <person name="Hu X."/>
            <person name="Zhang T."/>
            <person name="Song X."/>
            <person name="Zhang H."/>
            <person name="Dai N."/>
            <person name="Sheng W."/>
            <person name="Hou X."/>
            <person name="Wei L."/>
        </authorList>
    </citation>
    <scope>NUCLEOTIDE SEQUENCE</scope>
    <source>
        <strain evidence="1">KEN1</strain>
        <tissue evidence="1">Leaf</tissue>
    </source>
</reference>
<dbReference type="EMBL" id="JACGWN010000013">
    <property type="protein sequence ID" value="KAL0411783.1"/>
    <property type="molecule type" value="Genomic_DNA"/>
</dbReference>
<organism evidence="1">
    <name type="scientific">Sesamum latifolium</name>
    <dbReference type="NCBI Taxonomy" id="2727402"/>
    <lineage>
        <taxon>Eukaryota</taxon>
        <taxon>Viridiplantae</taxon>
        <taxon>Streptophyta</taxon>
        <taxon>Embryophyta</taxon>
        <taxon>Tracheophyta</taxon>
        <taxon>Spermatophyta</taxon>
        <taxon>Magnoliopsida</taxon>
        <taxon>eudicotyledons</taxon>
        <taxon>Gunneridae</taxon>
        <taxon>Pentapetalae</taxon>
        <taxon>asterids</taxon>
        <taxon>lamiids</taxon>
        <taxon>Lamiales</taxon>
        <taxon>Pedaliaceae</taxon>
        <taxon>Sesamum</taxon>
    </lineage>
</organism>
<protein>
    <submittedName>
        <fullName evidence="1">Uncharacterized protein</fullName>
    </submittedName>
</protein>
<reference evidence="1" key="2">
    <citation type="journal article" date="2024" name="Plant">
        <title>Genomic evolution and insights into agronomic trait innovations of Sesamum species.</title>
        <authorList>
            <person name="Miao H."/>
            <person name="Wang L."/>
            <person name="Qu L."/>
            <person name="Liu H."/>
            <person name="Sun Y."/>
            <person name="Le M."/>
            <person name="Wang Q."/>
            <person name="Wei S."/>
            <person name="Zheng Y."/>
            <person name="Lin W."/>
            <person name="Duan Y."/>
            <person name="Cao H."/>
            <person name="Xiong S."/>
            <person name="Wang X."/>
            <person name="Wei L."/>
            <person name="Li C."/>
            <person name="Ma Q."/>
            <person name="Ju M."/>
            <person name="Zhao R."/>
            <person name="Li G."/>
            <person name="Mu C."/>
            <person name="Tian Q."/>
            <person name="Mei H."/>
            <person name="Zhang T."/>
            <person name="Gao T."/>
            <person name="Zhang H."/>
        </authorList>
    </citation>
    <scope>NUCLEOTIDE SEQUENCE</scope>
    <source>
        <strain evidence="1">KEN1</strain>
    </source>
</reference>
<name>A0AAW2U5G1_9LAMI</name>
<gene>
    <name evidence="1" type="ORF">Slati_3768000</name>
</gene>
<evidence type="ECO:0000313" key="1">
    <source>
        <dbReference type="EMBL" id="KAL0411783.1"/>
    </source>
</evidence>
<comment type="caution">
    <text evidence="1">The sequence shown here is derived from an EMBL/GenBank/DDBJ whole genome shotgun (WGS) entry which is preliminary data.</text>
</comment>
<proteinExistence type="predicted"/>
<accession>A0AAW2U5G1</accession>
<sequence>MGADLHEALPLQPDLASSRRFGTRWLLQPVLKPPLAAVETRFFFVFSVDYYFDMAFPSFSSNVAARCSQI</sequence>
<dbReference type="AlphaFoldDB" id="A0AAW2U5G1"/>